<evidence type="ECO:0000256" key="6">
    <source>
        <dbReference type="ARBA" id="ARBA00022692"/>
    </source>
</evidence>
<evidence type="ECO:0000256" key="8">
    <source>
        <dbReference type="ARBA" id="ARBA00023065"/>
    </source>
</evidence>
<evidence type="ECO:0000256" key="1">
    <source>
        <dbReference type="ARBA" id="ARBA00004651"/>
    </source>
</evidence>
<keyword evidence="12" id="KW-0175">Coiled coil</keyword>
<keyword evidence="7 11" id="KW-1133">Transmembrane helix</keyword>
<dbReference type="PANTHER" id="PTHR30266:SF2">
    <property type="entry name" value="LARGE-CONDUCTANCE MECHANOSENSITIVE CHANNEL"/>
    <property type="match status" value="1"/>
</dbReference>
<dbReference type="HAMAP" id="MF_00115">
    <property type="entry name" value="MscL"/>
    <property type="match status" value="1"/>
</dbReference>
<evidence type="ECO:0000313" key="14">
    <source>
        <dbReference type="Proteomes" id="UP000191448"/>
    </source>
</evidence>
<dbReference type="FunFam" id="1.10.1200.120:FF:000001">
    <property type="entry name" value="Large-conductance mechanosensitive channel"/>
    <property type="match status" value="1"/>
</dbReference>
<dbReference type="RefSeq" id="WP_080022549.1">
    <property type="nucleotide sequence ID" value="NZ_LTAY01000035.1"/>
</dbReference>
<dbReference type="AlphaFoldDB" id="A0A1V4SWV8"/>
<comment type="similarity">
    <text evidence="2 11">Belongs to the MscL family.</text>
</comment>
<dbReference type="Gene3D" id="1.10.1200.120">
    <property type="entry name" value="Large-conductance mechanosensitive channel, MscL, domain 1"/>
    <property type="match status" value="1"/>
</dbReference>
<feature type="transmembrane region" description="Helical" evidence="11">
    <location>
        <begin position="79"/>
        <end position="100"/>
    </location>
</feature>
<feature type="transmembrane region" description="Helical" evidence="11">
    <location>
        <begin position="41"/>
        <end position="67"/>
    </location>
</feature>
<dbReference type="EMBL" id="LTAY01000035">
    <property type="protein sequence ID" value="OPX48188.1"/>
    <property type="molecule type" value="Genomic_DNA"/>
</dbReference>
<evidence type="ECO:0000256" key="2">
    <source>
        <dbReference type="ARBA" id="ARBA00007254"/>
    </source>
</evidence>
<dbReference type="Pfam" id="PF01741">
    <property type="entry name" value="MscL"/>
    <property type="match status" value="1"/>
</dbReference>
<evidence type="ECO:0000256" key="3">
    <source>
        <dbReference type="ARBA" id="ARBA00011255"/>
    </source>
</evidence>
<gene>
    <name evidence="11 13" type="primary">mscL</name>
    <name evidence="13" type="ORF">CLTHE_13200</name>
</gene>
<evidence type="ECO:0000256" key="11">
    <source>
        <dbReference type="HAMAP-Rule" id="MF_00115"/>
    </source>
</evidence>
<evidence type="ECO:0000256" key="7">
    <source>
        <dbReference type="ARBA" id="ARBA00022989"/>
    </source>
</evidence>
<dbReference type="PRINTS" id="PR01264">
    <property type="entry name" value="MECHCHANNEL"/>
</dbReference>
<dbReference type="OrthoDB" id="9810350at2"/>
<sequence>MKKFIEEFKAFALKGNIIDLAVAVVVGGAFNTIVKSLVNDIIMPIIGVLTGGINFSQFHIVLVHAVGKKPAVTLNIGMFIQNVINFLIIALSIFVVIKLFSKLQRKKEKEEEEVEEKIEENTELLREIRDLLKDK</sequence>
<evidence type="ECO:0000256" key="5">
    <source>
        <dbReference type="ARBA" id="ARBA00022475"/>
    </source>
</evidence>
<evidence type="ECO:0000256" key="9">
    <source>
        <dbReference type="ARBA" id="ARBA00023136"/>
    </source>
</evidence>
<dbReference type="Proteomes" id="UP000191448">
    <property type="component" value="Unassembled WGS sequence"/>
</dbReference>
<feature type="coiled-coil region" evidence="12">
    <location>
        <begin position="100"/>
        <end position="134"/>
    </location>
</feature>
<evidence type="ECO:0000256" key="12">
    <source>
        <dbReference type="SAM" id="Coils"/>
    </source>
</evidence>
<keyword evidence="8 11" id="KW-0406">Ion transport</keyword>
<evidence type="ECO:0000313" key="13">
    <source>
        <dbReference type="EMBL" id="OPX48188.1"/>
    </source>
</evidence>
<dbReference type="InterPro" id="IPR037673">
    <property type="entry name" value="MSC/AndL"/>
</dbReference>
<name>A0A1V4SWV8_9CLOT</name>
<dbReference type="NCBIfam" id="NF001843">
    <property type="entry name" value="PRK00567.1-4"/>
    <property type="match status" value="1"/>
</dbReference>
<evidence type="ECO:0000256" key="10">
    <source>
        <dbReference type="ARBA" id="ARBA00023303"/>
    </source>
</evidence>
<dbReference type="SUPFAM" id="SSF81330">
    <property type="entry name" value="Gated mechanosensitive channel"/>
    <property type="match status" value="1"/>
</dbReference>
<keyword evidence="5 11" id="KW-1003">Cell membrane</keyword>
<dbReference type="InterPro" id="IPR019823">
    <property type="entry name" value="Mechanosensitive_channel_CS"/>
</dbReference>
<keyword evidence="6 11" id="KW-0812">Transmembrane</keyword>
<comment type="caution">
    <text evidence="13">The sequence shown here is derived from an EMBL/GenBank/DDBJ whole genome shotgun (WGS) entry which is preliminary data.</text>
</comment>
<feature type="transmembrane region" description="Helical" evidence="11">
    <location>
        <begin position="12"/>
        <end position="34"/>
    </location>
</feature>
<organism evidence="13 14">
    <name type="scientific">Clostridium thermobutyricum DSM 4928</name>
    <dbReference type="NCBI Taxonomy" id="1121339"/>
    <lineage>
        <taxon>Bacteria</taxon>
        <taxon>Bacillati</taxon>
        <taxon>Bacillota</taxon>
        <taxon>Clostridia</taxon>
        <taxon>Eubacteriales</taxon>
        <taxon>Clostridiaceae</taxon>
        <taxon>Clostridium</taxon>
    </lineage>
</organism>
<dbReference type="PANTHER" id="PTHR30266">
    <property type="entry name" value="MECHANOSENSITIVE CHANNEL MSCL"/>
    <property type="match status" value="1"/>
</dbReference>
<dbReference type="PROSITE" id="PS01327">
    <property type="entry name" value="MSCL"/>
    <property type="match status" value="1"/>
</dbReference>
<keyword evidence="4 11" id="KW-0813">Transport</keyword>
<comment type="function">
    <text evidence="11">Channel that opens in response to stretch forces in the membrane lipid bilayer. May participate in the regulation of osmotic pressure changes within the cell.</text>
</comment>
<dbReference type="InterPro" id="IPR001185">
    <property type="entry name" value="MS_channel"/>
</dbReference>
<reference evidence="13 14" key="1">
    <citation type="submission" date="2016-02" db="EMBL/GenBank/DDBJ databases">
        <title>Genome sequence of Clostridium thermobutyricum DSM 4928.</title>
        <authorList>
            <person name="Poehlein A."/>
            <person name="Daniel R."/>
        </authorList>
    </citation>
    <scope>NUCLEOTIDE SEQUENCE [LARGE SCALE GENOMIC DNA]</scope>
    <source>
        <strain evidence="13 14">DSM 4928</strain>
    </source>
</reference>
<evidence type="ECO:0000256" key="4">
    <source>
        <dbReference type="ARBA" id="ARBA00022448"/>
    </source>
</evidence>
<keyword evidence="10 11" id="KW-0407">Ion channel</keyword>
<dbReference type="GO" id="GO:0005886">
    <property type="term" value="C:plasma membrane"/>
    <property type="evidence" value="ECO:0007669"/>
    <property type="project" value="UniProtKB-SubCell"/>
</dbReference>
<proteinExistence type="inferred from homology"/>
<accession>A0A1V4SWV8</accession>
<dbReference type="NCBIfam" id="TIGR00220">
    <property type="entry name" value="mscL"/>
    <property type="match status" value="1"/>
</dbReference>
<comment type="subcellular location">
    <subcellularLocation>
        <location evidence="1 11">Cell membrane</location>
        <topology evidence="1 11">Multi-pass membrane protein</topology>
    </subcellularLocation>
</comment>
<keyword evidence="9 11" id="KW-0472">Membrane</keyword>
<protein>
    <recommendedName>
        <fullName evidence="11">Large-conductance mechanosensitive channel</fullName>
    </recommendedName>
</protein>
<dbReference type="InterPro" id="IPR036019">
    <property type="entry name" value="MscL_channel"/>
</dbReference>
<comment type="subunit">
    <text evidence="3 11">Homopentamer.</text>
</comment>
<dbReference type="GO" id="GO:0008381">
    <property type="term" value="F:mechanosensitive monoatomic ion channel activity"/>
    <property type="evidence" value="ECO:0007669"/>
    <property type="project" value="UniProtKB-UniRule"/>
</dbReference>